<dbReference type="PANTHER" id="PTHR30600">
    <property type="entry name" value="CYTOCHROME C PEROXIDASE-RELATED"/>
    <property type="match status" value="1"/>
</dbReference>
<feature type="transmembrane region" description="Helical" evidence="3">
    <location>
        <begin position="291"/>
        <end position="311"/>
    </location>
</feature>
<keyword evidence="3" id="KW-0472">Membrane</keyword>
<keyword evidence="3" id="KW-1133">Transmembrane helix</keyword>
<sequence>MKQITHRLFANAFGDETISLKRIVFAIATYERSLVADQTPWDLAMANQQKLPYLENLGWEFFQQSGCEQCHKPPLFTDNKFYNIGLQGINTDAGRRQVSQRKEDHGAMKVPSLRNTGLKLTYMHTGQFTSLEQVIDVYANVPFEDMATKMPNGEKYRFQFTEYQRKALIAFLSLSLTDARVKNETFPFDRPTLRGEVSDNQAPQALQNLVIGLNPKGLVSISWDKIPANLGYDIEIVRSDGRHYWTARSPFEDIYTELGERYEYQLYRRNAQRVLSKSVTMTIDVAGSHDGFHWLRALVVLAAFFLIGLLLKRKST</sequence>
<organism evidence="5 6">
    <name type="scientific">Paraglaciecola aquimarina</name>
    <dbReference type="NCBI Taxonomy" id="1235557"/>
    <lineage>
        <taxon>Bacteria</taxon>
        <taxon>Pseudomonadati</taxon>
        <taxon>Pseudomonadota</taxon>
        <taxon>Gammaproteobacteria</taxon>
        <taxon>Alteromonadales</taxon>
        <taxon>Alteromonadaceae</taxon>
        <taxon>Paraglaciecola</taxon>
    </lineage>
</organism>
<keyword evidence="3" id="KW-0812">Transmembrane</keyword>
<evidence type="ECO:0000313" key="5">
    <source>
        <dbReference type="EMBL" id="MDU0354069.1"/>
    </source>
</evidence>
<feature type="domain" description="Di-haem cytochrome c peroxidase" evidence="4">
    <location>
        <begin position="6"/>
        <end position="49"/>
    </location>
</feature>
<dbReference type="Pfam" id="PF03150">
    <property type="entry name" value="CCP_MauG"/>
    <property type="match status" value="1"/>
</dbReference>
<evidence type="ECO:0000256" key="3">
    <source>
        <dbReference type="SAM" id="Phobius"/>
    </source>
</evidence>
<protein>
    <recommendedName>
        <fullName evidence="4">Di-haem cytochrome c peroxidase domain-containing protein</fullName>
    </recommendedName>
</protein>
<comment type="subcellular location">
    <subcellularLocation>
        <location evidence="1">Cell envelope</location>
    </subcellularLocation>
</comment>
<name>A0ABU3SVN3_9ALTE</name>
<proteinExistence type="predicted"/>
<dbReference type="RefSeq" id="WP_316025693.1">
    <property type="nucleotide sequence ID" value="NZ_JAWDIO010000002.1"/>
</dbReference>
<dbReference type="InterPro" id="IPR051395">
    <property type="entry name" value="Cytochrome_c_Peroxidase/MauG"/>
</dbReference>
<comment type="caution">
    <text evidence="5">The sequence shown here is derived from an EMBL/GenBank/DDBJ whole genome shotgun (WGS) entry which is preliminary data.</text>
</comment>
<dbReference type="Proteomes" id="UP001247805">
    <property type="component" value="Unassembled WGS sequence"/>
</dbReference>
<keyword evidence="2" id="KW-0560">Oxidoreductase</keyword>
<keyword evidence="6" id="KW-1185">Reference proteome</keyword>
<reference evidence="5 6" key="1">
    <citation type="submission" date="2023-10" db="EMBL/GenBank/DDBJ databases">
        <title>Glaciecola aquimarina strain GGW-M5 nov., isolated from a coastal seawater.</title>
        <authorList>
            <person name="Bayburt H."/>
            <person name="Kim J.M."/>
            <person name="Choi B.J."/>
            <person name="Jeon C.O."/>
        </authorList>
    </citation>
    <scope>NUCLEOTIDE SEQUENCE [LARGE SCALE GENOMIC DNA]</scope>
    <source>
        <strain evidence="5 6">KCTC 32108</strain>
    </source>
</reference>
<dbReference type="Gene3D" id="1.10.760.10">
    <property type="entry name" value="Cytochrome c-like domain"/>
    <property type="match status" value="1"/>
</dbReference>
<dbReference type="InterPro" id="IPR004852">
    <property type="entry name" value="Di-haem_cyt_c_peroxidsae"/>
</dbReference>
<evidence type="ECO:0000313" key="6">
    <source>
        <dbReference type="Proteomes" id="UP001247805"/>
    </source>
</evidence>
<evidence type="ECO:0000256" key="1">
    <source>
        <dbReference type="ARBA" id="ARBA00004196"/>
    </source>
</evidence>
<evidence type="ECO:0000256" key="2">
    <source>
        <dbReference type="ARBA" id="ARBA00023002"/>
    </source>
</evidence>
<dbReference type="InterPro" id="IPR036909">
    <property type="entry name" value="Cyt_c-like_dom_sf"/>
</dbReference>
<gene>
    <name evidence="5" type="ORF">RS130_09080</name>
</gene>
<dbReference type="EMBL" id="JAWDIO010000002">
    <property type="protein sequence ID" value="MDU0354069.1"/>
    <property type="molecule type" value="Genomic_DNA"/>
</dbReference>
<accession>A0ABU3SVN3</accession>
<evidence type="ECO:0000259" key="4">
    <source>
        <dbReference type="Pfam" id="PF03150"/>
    </source>
</evidence>
<dbReference type="SUPFAM" id="SSF46626">
    <property type="entry name" value="Cytochrome c"/>
    <property type="match status" value="1"/>
</dbReference>